<accession>A0A657LNV8</accession>
<keyword evidence="3" id="KW-1185">Reference proteome</keyword>
<evidence type="ECO:0000313" key="2">
    <source>
        <dbReference type="EMBL" id="OJF93492.1"/>
    </source>
</evidence>
<organism evidence="2 3">
    <name type="scientific">Pararhizobium antarcticum</name>
    <dbReference type="NCBI Taxonomy" id="1798805"/>
    <lineage>
        <taxon>Bacteria</taxon>
        <taxon>Pseudomonadati</taxon>
        <taxon>Pseudomonadota</taxon>
        <taxon>Alphaproteobacteria</taxon>
        <taxon>Hyphomicrobiales</taxon>
        <taxon>Rhizobiaceae</taxon>
        <taxon>Rhizobium/Agrobacterium group</taxon>
        <taxon>Pararhizobium</taxon>
    </lineage>
</organism>
<keyword evidence="1" id="KW-1133">Transmembrane helix</keyword>
<sequence length="176" mass="19896">MHRSPGFFRCLGWRLLAALPTGRQLLLGAPLWGLLMAVSAAITLLLREGEATFQLPKILLLFFAGGALAWPFSYFLGRFCALGRSAETRFAAYFLFLTVLTIAATAFLYAMDYRLFYARWHAPLGTRIWQYQFLYTTGAAVYQFVVLGIRLYLPFGLAALGATSLWLARRPHDMQR</sequence>
<name>A0A657LNV8_9HYPH</name>
<gene>
    <name evidence="2" type="ORF">AX760_04975</name>
</gene>
<feature type="transmembrane region" description="Helical" evidence="1">
    <location>
        <begin position="25"/>
        <end position="46"/>
    </location>
</feature>
<protein>
    <submittedName>
        <fullName evidence="2">Uncharacterized protein</fullName>
    </submittedName>
</protein>
<dbReference type="EMBL" id="LSRP01000107">
    <property type="protein sequence ID" value="OJF93492.1"/>
    <property type="molecule type" value="Genomic_DNA"/>
</dbReference>
<evidence type="ECO:0000256" key="1">
    <source>
        <dbReference type="SAM" id="Phobius"/>
    </source>
</evidence>
<keyword evidence="1" id="KW-0812">Transmembrane</keyword>
<reference evidence="2 3" key="1">
    <citation type="submission" date="2016-02" db="EMBL/GenBank/DDBJ databases">
        <title>Genome sequencing of a beta-galactosidase producing bacteria Rhizobium sp. 59.</title>
        <authorList>
            <person name="Wang D."/>
            <person name="Kot W."/>
            <person name="Qin Y."/>
            <person name="Hansen L."/>
            <person name="Naqvi K."/>
            <person name="Rensing C."/>
        </authorList>
    </citation>
    <scope>NUCLEOTIDE SEQUENCE [LARGE SCALE GENOMIC DNA]</scope>
    <source>
        <strain evidence="2 3">59</strain>
    </source>
</reference>
<dbReference type="Proteomes" id="UP000182661">
    <property type="component" value="Unassembled WGS sequence"/>
</dbReference>
<proteinExistence type="predicted"/>
<feature type="transmembrane region" description="Helical" evidence="1">
    <location>
        <begin position="58"/>
        <end position="79"/>
    </location>
</feature>
<feature type="transmembrane region" description="Helical" evidence="1">
    <location>
        <begin position="91"/>
        <end position="116"/>
    </location>
</feature>
<dbReference type="AlphaFoldDB" id="A0A657LNV8"/>
<comment type="caution">
    <text evidence="2">The sequence shown here is derived from an EMBL/GenBank/DDBJ whole genome shotgun (WGS) entry which is preliminary data.</text>
</comment>
<evidence type="ECO:0000313" key="3">
    <source>
        <dbReference type="Proteomes" id="UP000182661"/>
    </source>
</evidence>
<keyword evidence="1" id="KW-0472">Membrane</keyword>
<feature type="transmembrane region" description="Helical" evidence="1">
    <location>
        <begin position="151"/>
        <end position="168"/>
    </location>
</feature>